<dbReference type="InterPro" id="IPR042115">
    <property type="entry name" value="PriA_3primeBD_sf"/>
</dbReference>
<dbReference type="GO" id="GO:0043138">
    <property type="term" value="F:3'-5' DNA helicase activity"/>
    <property type="evidence" value="ECO:0007669"/>
    <property type="project" value="TreeGrafter"/>
</dbReference>
<dbReference type="PANTHER" id="PTHR30580">
    <property type="entry name" value="PRIMOSOMAL PROTEIN N"/>
    <property type="match status" value="1"/>
</dbReference>
<dbReference type="EMBL" id="CAEZXK010000007">
    <property type="protein sequence ID" value="CAB4683087.1"/>
    <property type="molecule type" value="Genomic_DNA"/>
</dbReference>
<dbReference type="AlphaFoldDB" id="A0A6J6NA91"/>
<dbReference type="GO" id="GO:0003677">
    <property type="term" value="F:DNA binding"/>
    <property type="evidence" value="ECO:0007669"/>
    <property type="project" value="UniProtKB-KW"/>
</dbReference>
<organism evidence="5">
    <name type="scientific">freshwater metagenome</name>
    <dbReference type="NCBI Taxonomy" id="449393"/>
    <lineage>
        <taxon>unclassified sequences</taxon>
        <taxon>metagenomes</taxon>
        <taxon>ecological metagenomes</taxon>
    </lineage>
</organism>
<keyword evidence="3" id="KW-0238">DNA-binding</keyword>
<evidence type="ECO:0000256" key="3">
    <source>
        <dbReference type="ARBA" id="ARBA00023125"/>
    </source>
</evidence>
<dbReference type="Pfam" id="PF17764">
    <property type="entry name" value="PriA_3primeBD"/>
    <property type="match status" value="1"/>
</dbReference>
<reference evidence="5" key="1">
    <citation type="submission" date="2020-05" db="EMBL/GenBank/DDBJ databases">
        <authorList>
            <person name="Chiriac C."/>
            <person name="Salcher M."/>
            <person name="Ghai R."/>
            <person name="Kavagutti S V."/>
        </authorList>
    </citation>
    <scope>NUCLEOTIDE SEQUENCE</scope>
</reference>
<name>A0A6J6NA91_9ZZZZ</name>
<dbReference type="InterPro" id="IPR041222">
    <property type="entry name" value="PriA_3primeBD"/>
</dbReference>
<dbReference type="PANTHER" id="PTHR30580:SF0">
    <property type="entry name" value="PRIMOSOMAL PROTEIN N"/>
    <property type="match status" value="1"/>
</dbReference>
<evidence type="ECO:0000256" key="1">
    <source>
        <dbReference type="ARBA" id="ARBA00022741"/>
    </source>
</evidence>
<keyword evidence="2" id="KW-0067">ATP-binding</keyword>
<dbReference type="GO" id="GO:0006302">
    <property type="term" value="P:double-strand break repair"/>
    <property type="evidence" value="ECO:0007669"/>
    <property type="project" value="TreeGrafter"/>
</dbReference>
<dbReference type="InterPro" id="IPR027417">
    <property type="entry name" value="P-loop_NTPase"/>
</dbReference>
<feature type="domain" description="Primosomal protein N' 3' DNA-binding" evidence="4">
    <location>
        <begin position="6"/>
        <end position="106"/>
    </location>
</feature>
<accession>A0A6J6NA91</accession>
<sequence>MSKIARVILDSPLPNLDKVFDYAVADELADKICAGQRVRVPFGRSKKAIDGYVIEVVAESSFTGKLSQLTEIVSAVSVLPDNIYKLITAVALRQASTTGDVLASAIVARSVRVEKKFNDSQVALQLRKQPDGFTISAALARPTLVASRHTNGATAAWIDLILSAAFETISSGLSVIVLVPDYRDQALFRTAIAASRFSNHYIDFSTEQRGSLRYENFLECLTEGAHLVVGSRSSLYAPLQNLGLIVCFDDGDRNYQDQQSPYAHARDIALLRQAEEKCSLLFVSHSRSTEVQRLVNIGYASELTETFVAPKLAFDETTARVSTLAWQTIREAAESGVVLVQVGSKGVARTAYCSDCSKRALCTRCNGPIWIDATSTPRCRWCNAQNLAFKCGDCGSSKLRQGAGGATRTIAEFGAAFPGLQLVESTGDKPLLSVDGKRKIVVSTPGAEPQATGGYSAVVILDAKQALNRDSLRASEDAVREWSNAIAKLAPKGRAVIVGIPNNLGQRLALWQQAEIARDELENRRDLDFPPHLRLGSVEGPLEAISDIAASVKIDGVQTLGPISVLSRTGEERQRLVLKYTFTSGHELALTLKAAQLRFTAGMTKTSAAGRVSRAVRIRMDDPEVI</sequence>
<keyword evidence="1" id="KW-0547">Nucleotide-binding</keyword>
<dbReference type="GO" id="GO:0006310">
    <property type="term" value="P:DNA recombination"/>
    <property type="evidence" value="ECO:0007669"/>
    <property type="project" value="TreeGrafter"/>
</dbReference>
<dbReference type="GO" id="GO:0006270">
    <property type="term" value="P:DNA replication initiation"/>
    <property type="evidence" value="ECO:0007669"/>
    <property type="project" value="TreeGrafter"/>
</dbReference>
<proteinExistence type="predicted"/>
<evidence type="ECO:0000313" key="5">
    <source>
        <dbReference type="EMBL" id="CAB4683087.1"/>
    </source>
</evidence>
<dbReference type="GO" id="GO:0005524">
    <property type="term" value="F:ATP binding"/>
    <property type="evidence" value="ECO:0007669"/>
    <property type="project" value="UniProtKB-KW"/>
</dbReference>
<evidence type="ECO:0000259" key="4">
    <source>
        <dbReference type="Pfam" id="PF17764"/>
    </source>
</evidence>
<protein>
    <submittedName>
        <fullName evidence="5">Unannotated protein</fullName>
    </submittedName>
</protein>
<evidence type="ECO:0000256" key="2">
    <source>
        <dbReference type="ARBA" id="ARBA00022840"/>
    </source>
</evidence>
<dbReference type="Gene3D" id="3.40.1440.60">
    <property type="entry name" value="PriA, 3(prime) DNA-binding domain"/>
    <property type="match status" value="1"/>
</dbReference>
<gene>
    <name evidence="5" type="ORF">UFOPK2370_00446</name>
</gene>
<dbReference type="Gene3D" id="3.40.50.300">
    <property type="entry name" value="P-loop containing nucleotide triphosphate hydrolases"/>
    <property type="match status" value="1"/>
</dbReference>